<dbReference type="InterPro" id="IPR011029">
    <property type="entry name" value="DEATH-like_dom_sf"/>
</dbReference>
<dbReference type="InterPro" id="IPR011009">
    <property type="entry name" value="Kinase-like_dom_sf"/>
</dbReference>
<evidence type="ECO:0000313" key="14">
    <source>
        <dbReference type="Proteomes" id="UP001195483"/>
    </source>
</evidence>
<evidence type="ECO:0000256" key="9">
    <source>
        <dbReference type="ARBA" id="ARBA00048679"/>
    </source>
</evidence>
<dbReference type="Proteomes" id="UP001195483">
    <property type="component" value="Unassembled WGS sequence"/>
</dbReference>
<evidence type="ECO:0000256" key="4">
    <source>
        <dbReference type="ARBA" id="ARBA00022679"/>
    </source>
</evidence>
<dbReference type="InterPro" id="IPR029397">
    <property type="entry name" value="Tube_Death"/>
</dbReference>
<dbReference type="PROSITE" id="PS00108">
    <property type="entry name" value="PROTEIN_KINASE_ST"/>
    <property type="match status" value="1"/>
</dbReference>
<sequence length="558" mass="62570">MTSGKEVTEDTFIRHLPYSAVRYLSLLLDVDNNWKKMVNHIPKKIDSPHFEARYSQLQVRLFEDKGKKPDGSPTRAIIDDWATQNAKVRHLMQVLVDASLIEAADYVSMKILKQGKAPRPYPQPYTNHLPPMGIPVPAWNDPHKEKNDTADDITEIKRTLHEENKHEPKEGQEHSLDSDQCHGESEIPSNSGNMETLFNRIPSYESGGNPSQSLFDGQERPFIHYMESFENQETLLQRAVKVQEEDRVTSEPCESMDELFVLMPDGPTQCVPYSCLAAITDNFNSDCISKGGRVIGRGGFGTVYLGLFRNGYRVAVKSLHEVKDVNAEKQFITELQALSKYRHDNIVFLLGYSVNGPSKCLVYEYMCNGSLEDRLLRKNSTPPLSGKLRLSIASGTGHGIHYLNSQGIIHRDIKSANVLLDENFTPKVGDFATVRTGPMGCGTTAVQTTLVIGTSAYLAPEAYHFDISTKLDSYSFGVVLLEIITGLPALDQDRDEKDLKSYVEEHDEDLISLVDKSVKDWSEDAVEALYKIATKCLENKKKIRVNVGDILDDLDALI</sequence>
<evidence type="ECO:0000259" key="12">
    <source>
        <dbReference type="PROSITE" id="PS50011"/>
    </source>
</evidence>
<keyword evidence="7 10" id="KW-0067">ATP-binding</keyword>
<dbReference type="Gene3D" id="3.30.200.20">
    <property type="entry name" value="Phosphorylase Kinase, domain 1"/>
    <property type="match status" value="1"/>
</dbReference>
<dbReference type="Pfam" id="PF14786">
    <property type="entry name" value="Death_2"/>
    <property type="match status" value="1"/>
</dbReference>
<protein>
    <recommendedName>
        <fullName evidence="2">non-specific serine/threonine protein kinase</fullName>
        <ecNumber evidence="2">2.7.11.1</ecNumber>
    </recommendedName>
</protein>
<accession>A0AAE0T9B3</accession>
<dbReference type="InterPro" id="IPR001245">
    <property type="entry name" value="Ser-Thr/Tyr_kinase_cat_dom"/>
</dbReference>
<dbReference type="EC" id="2.7.11.1" evidence="2"/>
<evidence type="ECO:0000256" key="2">
    <source>
        <dbReference type="ARBA" id="ARBA00012513"/>
    </source>
</evidence>
<keyword evidence="14" id="KW-1185">Reference proteome</keyword>
<evidence type="ECO:0000256" key="5">
    <source>
        <dbReference type="ARBA" id="ARBA00022741"/>
    </source>
</evidence>
<gene>
    <name evidence="13" type="ORF">CHS0354_005878</name>
</gene>
<dbReference type="InterPro" id="IPR008271">
    <property type="entry name" value="Ser/Thr_kinase_AS"/>
</dbReference>
<feature type="region of interest" description="Disordered" evidence="11">
    <location>
        <begin position="163"/>
        <end position="211"/>
    </location>
</feature>
<evidence type="ECO:0000256" key="3">
    <source>
        <dbReference type="ARBA" id="ARBA00022527"/>
    </source>
</evidence>
<evidence type="ECO:0000256" key="10">
    <source>
        <dbReference type="PROSITE-ProRule" id="PRU10141"/>
    </source>
</evidence>
<feature type="binding site" evidence="10">
    <location>
        <position position="317"/>
    </location>
    <ligand>
        <name>ATP</name>
        <dbReference type="ChEBI" id="CHEBI:30616"/>
    </ligand>
</feature>
<keyword evidence="6" id="KW-0418">Kinase</keyword>
<feature type="compositionally biased region" description="Basic and acidic residues" evidence="11">
    <location>
        <begin position="163"/>
        <end position="185"/>
    </location>
</feature>
<evidence type="ECO:0000256" key="7">
    <source>
        <dbReference type="ARBA" id="ARBA00022840"/>
    </source>
</evidence>
<dbReference type="AlphaFoldDB" id="A0AAE0T9B3"/>
<dbReference type="PANTHER" id="PTHR47989:SF62">
    <property type="entry name" value="OS05G0423500 PROTEIN"/>
    <property type="match status" value="1"/>
</dbReference>
<dbReference type="PANTHER" id="PTHR47989">
    <property type="entry name" value="OS01G0750732 PROTEIN"/>
    <property type="match status" value="1"/>
</dbReference>
<keyword evidence="5 10" id="KW-0547">Nucleotide-binding</keyword>
<dbReference type="PROSITE" id="PS00107">
    <property type="entry name" value="PROTEIN_KINASE_ATP"/>
    <property type="match status" value="1"/>
</dbReference>
<evidence type="ECO:0000313" key="13">
    <source>
        <dbReference type="EMBL" id="KAK3605573.1"/>
    </source>
</evidence>
<name>A0AAE0T9B3_9BIVA</name>
<feature type="domain" description="Protein kinase" evidence="12">
    <location>
        <begin position="289"/>
        <end position="558"/>
    </location>
</feature>
<reference evidence="13" key="3">
    <citation type="submission" date="2023-05" db="EMBL/GenBank/DDBJ databases">
        <authorList>
            <person name="Smith C.H."/>
        </authorList>
    </citation>
    <scope>NUCLEOTIDE SEQUENCE</scope>
    <source>
        <strain evidence="13">CHS0354</strain>
        <tissue evidence="13">Mantle</tissue>
    </source>
</reference>
<comment type="similarity">
    <text evidence="1">Belongs to the protein kinase superfamily. TKL Ser/Thr protein kinase family. Pelle subfamily.</text>
</comment>
<dbReference type="Gene3D" id="1.10.510.10">
    <property type="entry name" value="Transferase(Phosphotransferase) domain 1"/>
    <property type="match status" value="1"/>
</dbReference>
<dbReference type="Pfam" id="PF07714">
    <property type="entry name" value="PK_Tyr_Ser-Thr"/>
    <property type="match status" value="1"/>
</dbReference>
<feature type="compositionally biased region" description="Polar residues" evidence="11">
    <location>
        <begin position="187"/>
        <end position="196"/>
    </location>
</feature>
<evidence type="ECO:0000256" key="6">
    <source>
        <dbReference type="ARBA" id="ARBA00022777"/>
    </source>
</evidence>
<dbReference type="SUPFAM" id="SSF56112">
    <property type="entry name" value="Protein kinase-like (PK-like)"/>
    <property type="match status" value="1"/>
</dbReference>
<reference evidence="13" key="1">
    <citation type="journal article" date="2021" name="Genome Biol. Evol.">
        <title>A High-Quality Reference Genome for a Parasitic Bivalve with Doubly Uniparental Inheritance (Bivalvia: Unionida).</title>
        <authorList>
            <person name="Smith C.H."/>
        </authorList>
    </citation>
    <scope>NUCLEOTIDE SEQUENCE</scope>
    <source>
        <strain evidence="13">CHS0354</strain>
    </source>
</reference>
<comment type="catalytic activity">
    <reaction evidence="8">
        <text>L-threonyl-[protein] + ATP = O-phospho-L-threonyl-[protein] + ADP + H(+)</text>
        <dbReference type="Rhea" id="RHEA:46608"/>
        <dbReference type="Rhea" id="RHEA-COMP:11060"/>
        <dbReference type="Rhea" id="RHEA-COMP:11605"/>
        <dbReference type="ChEBI" id="CHEBI:15378"/>
        <dbReference type="ChEBI" id="CHEBI:30013"/>
        <dbReference type="ChEBI" id="CHEBI:30616"/>
        <dbReference type="ChEBI" id="CHEBI:61977"/>
        <dbReference type="ChEBI" id="CHEBI:456216"/>
        <dbReference type="EC" id="2.7.11.1"/>
    </reaction>
</comment>
<dbReference type="EMBL" id="JAEAOA010000420">
    <property type="protein sequence ID" value="KAK3605573.1"/>
    <property type="molecule type" value="Genomic_DNA"/>
</dbReference>
<dbReference type="SMART" id="SM00220">
    <property type="entry name" value="S_TKc"/>
    <property type="match status" value="1"/>
</dbReference>
<dbReference type="Gene3D" id="1.10.533.10">
    <property type="entry name" value="Death Domain, Fas"/>
    <property type="match status" value="1"/>
</dbReference>
<dbReference type="GO" id="GO:0005524">
    <property type="term" value="F:ATP binding"/>
    <property type="evidence" value="ECO:0007669"/>
    <property type="project" value="UniProtKB-UniRule"/>
</dbReference>
<keyword evidence="4" id="KW-0808">Transferase</keyword>
<proteinExistence type="inferred from homology"/>
<keyword evidence="3" id="KW-0723">Serine/threonine-protein kinase</keyword>
<evidence type="ECO:0000256" key="8">
    <source>
        <dbReference type="ARBA" id="ARBA00047899"/>
    </source>
</evidence>
<dbReference type="PROSITE" id="PS50011">
    <property type="entry name" value="PROTEIN_KINASE_DOM"/>
    <property type="match status" value="1"/>
</dbReference>
<dbReference type="InterPro" id="IPR017441">
    <property type="entry name" value="Protein_kinase_ATP_BS"/>
</dbReference>
<dbReference type="InterPro" id="IPR000719">
    <property type="entry name" value="Prot_kinase_dom"/>
</dbReference>
<organism evidence="13 14">
    <name type="scientific">Potamilus streckersoni</name>
    <dbReference type="NCBI Taxonomy" id="2493646"/>
    <lineage>
        <taxon>Eukaryota</taxon>
        <taxon>Metazoa</taxon>
        <taxon>Spiralia</taxon>
        <taxon>Lophotrochozoa</taxon>
        <taxon>Mollusca</taxon>
        <taxon>Bivalvia</taxon>
        <taxon>Autobranchia</taxon>
        <taxon>Heteroconchia</taxon>
        <taxon>Palaeoheterodonta</taxon>
        <taxon>Unionida</taxon>
        <taxon>Unionoidea</taxon>
        <taxon>Unionidae</taxon>
        <taxon>Ambleminae</taxon>
        <taxon>Lampsilini</taxon>
        <taxon>Potamilus</taxon>
    </lineage>
</organism>
<dbReference type="GO" id="GO:0004674">
    <property type="term" value="F:protein serine/threonine kinase activity"/>
    <property type="evidence" value="ECO:0007669"/>
    <property type="project" value="UniProtKB-KW"/>
</dbReference>
<comment type="catalytic activity">
    <reaction evidence="9">
        <text>L-seryl-[protein] + ATP = O-phospho-L-seryl-[protein] + ADP + H(+)</text>
        <dbReference type="Rhea" id="RHEA:17989"/>
        <dbReference type="Rhea" id="RHEA-COMP:9863"/>
        <dbReference type="Rhea" id="RHEA-COMP:11604"/>
        <dbReference type="ChEBI" id="CHEBI:15378"/>
        <dbReference type="ChEBI" id="CHEBI:29999"/>
        <dbReference type="ChEBI" id="CHEBI:30616"/>
        <dbReference type="ChEBI" id="CHEBI:83421"/>
        <dbReference type="ChEBI" id="CHEBI:456216"/>
        <dbReference type="EC" id="2.7.11.1"/>
    </reaction>
</comment>
<evidence type="ECO:0000256" key="11">
    <source>
        <dbReference type="SAM" id="MobiDB-lite"/>
    </source>
</evidence>
<comment type="caution">
    <text evidence="13">The sequence shown here is derived from an EMBL/GenBank/DDBJ whole genome shotgun (WGS) entry which is preliminary data.</text>
</comment>
<evidence type="ECO:0000256" key="1">
    <source>
        <dbReference type="ARBA" id="ARBA00008718"/>
    </source>
</evidence>
<reference evidence="13" key="2">
    <citation type="journal article" date="2021" name="Genome Biol. Evol.">
        <title>Developing a high-quality reference genome for a parasitic bivalve with doubly uniparental inheritance (Bivalvia: Unionida).</title>
        <authorList>
            <person name="Smith C.H."/>
        </authorList>
    </citation>
    <scope>NUCLEOTIDE SEQUENCE</scope>
    <source>
        <strain evidence="13">CHS0354</strain>
        <tissue evidence="13">Mantle</tissue>
    </source>
</reference>
<dbReference type="FunFam" id="1.10.510.10:FF:000754">
    <property type="entry name" value="Interleukin-1 receptor-associated kinase"/>
    <property type="match status" value="1"/>
</dbReference>
<dbReference type="SUPFAM" id="SSF47986">
    <property type="entry name" value="DEATH domain"/>
    <property type="match status" value="1"/>
</dbReference>